<evidence type="ECO:0000256" key="2">
    <source>
        <dbReference type="ARBA" id="ARBA00023015"/>
    </source>
</evidence>
<dbReference type="CDD" id="cd06171">
    <property type="entry name" value="Sigma70_r4"/>
    <property type="match status" value="1"/>
</dbReference>
<comment type="caution">
    <text evidence="7">The sequence shown here is derived from an EMBL/GenBank/DDBJ whole genome shotgun (WGS) entry which is preliminary data.</text>
</comment>
<keyword evidence="3" id="KW-0731">Sigma factor</keyword>
<evidence type="ECO:0000256" key="1">
    <source>
        <dbReference type="ARBA" id="ARBA00010641"/>
    </source>
</evidence>
<keyword evidence="8" id="KW-1185">Reference proteome</keyword>
<dbReference type="Gene3D" id="1.10.10.10">
    <property type="entry name" value="Winged helix-like DNA-binding domain superfamily/Winged helix DNA-binding domain"/>
    <property type="match status" value="1"/>
</dbReference>
<evidence type="ECO:0000313" key="7">
    <source>
        <dbReference type="EMBL" id="GLH99830.1"/>
    </source>
</evidence>
<comment type="similarity">
    <text evidence="1">Belongs to the sigma-70 factor family. ECF subfamily.</text>
</comment>
<keyword evidence="2" id="KW-0805">Transcription regulation</keyword>
<keyword evidence="4" id="KW-0804">Transcription</keyword>
<dbReference type="RefSeq" id="WP_407676858.1">
    <property type="nucleotide sequence ID" value="NZ_BSDI01000028.1"/>
</dbReference>
<evidence type="ECO:0000313" key="8">
    <source>
        <dbReference type="Proteomes" id="UP001144280"/>
    </source>
</evidence>
<feature type="region of interest" description="Disordered" evidence="5">
    <location>
        <begin position="1"/>
        <end position="30"/>
    </location>
</feature>
<evidence type="ECO:0000256" key="5">
    <source>
        <dbReference type="SAM" id="MobiDB-lite"/>
    </source>
</evidence>
<evidence type="ECO:0000256" key="3">
    <source>
        <dbReference type="ARBA" id="ARBA00023082"/>
    </source>
</evidence>
<dbReference type="InterPro" id="IPR013249">
    <property type="entry name" value="RNA_pol_sigma70_r4_t2"/>
</dbReference>
<evidence type="ECO:0000259" key="6">
    <source>
        <dbReference type="Pfam" id="PF08281"/>
    </source>
</evidence>
<feature type="compositionally biased region" description="Basic and acidic residues" evidence="5">
    <location>
        <begin position="1"/>
        <end position="19"/>
    </location>
</feature>
<organism evidence="7 8">
    <name type="scientific">Phytohabitans aurantiacus</name>
    <dbReference type="NCBI Taxonomy" id="3016789"/>
    <lineage>
        <taxon>Bacteria</taxon>
        <taxon>Bacillati</taxon>
        <taxon>Actinomycetota</taxon>
        <taxon>Actinomycetes</taxon>
        <taxon>Micromonosporales</taxon>
        <taxon>Micromonosporaceae</taxon>
    </lineage>
</organism>
<evidence type="ECO:0000256" key="4">
    <source>
        <dbReference type="ARBA" id="ARBA00023163"/>
    </source>
</evidence>
<name>A0ABQ5QZV1_9ACTN</name>
<protein>
    <recommendedName>
        <fullName evidence="6">RNA polymerase sigma factor 70 region 4 type 2 domain-containing protein</fullName>
    </recommendedName>
</protein>
<dbReference type="EMBL" id="BSDI01000028">
    <property type="protein sequence ID" value="GLH99830.1"/>
    <property type="molecule type" value="Genomic_DNA"/>
</dbReference>
<sequence>MLSRTWLDEQKRASRRDSSQAEPPHLGWSVPDRITDRESLMRLLKVLGPRQRAVLVLRFYLDFSVEETAEILQITVGTVDTRFALVADSAESIEATARRLSESLDAALREAAPGAEWIFEPRIPGETGPDGQPMTMSHKECRLIRRPRGRIGMPLARGKGICKPNRPAVCGPSRTSRVGSFPWRADHEALSGL</sequence>
<dbReference type="Proteomes" id="UP001144280">
    <property type="component" value="Unassembled WGS sequence"/>
</dbReference>
<reference evidence="7" key="1">
    <citation type="submission" date="2022-12" db="EMBL/GenBank/DDBJ databases">
        <title>New Phytohabitans aurantiacus sp. RD004123 nov., an actinomycete isolated from soil.</title>
        <authorList>
            <person name="Triningsih D.W."/>
            <person name="Harunari E."/>
            <person name="Igarashi Y."/>
        </authorList>
    </citation>
    <scope>NUCLEOTIDE SEQUENCE</scope>
    <source>
        <strain evidence="7">RD004123</strain>
    </source>
</reference>
<gene>
    <name evidence="7" type="ORF">Pa4123_51070</name>
</gene>
<accession>A0ABQ5QZV1</accession>
<dbReference type="SUPFAM" id="SSF88659">
    <property type="entry name" value="Sigma3 and sigma4 domains of RNA polymerase sigma factors"/>
    <property type="match status" value="1"/>
</dbReference>
<feature type="domain" description="RNA polymerase sigma factor 70 region 4 type 2" evidence="6">
    <location>
        <begin position="38"/>
        <end position="82"/>
    </location>
</feature>
<dbReference type="InterPro" id="IPR036388">
    <property type="entry name" value="WH-like_DNA-bd_sf"/>
</dbReference>
<proteinExistence type="inferred from homology"/>
<dbReference type="InterPro" id="IPR013324">
    <property type="entry name" value="RNA_pol_sigma_r3/r4-like"/>
</dbReference>
<dbReference type="Pfam" id="PF08281">
    <property type="entry name" value="Sigma70_r4_2"/>
    <property type="match status" value="1"/>
</dbReference>